<protein>
    <submittedName>
        <fullName evidence="1">Uncharacterized protein</fullName>
    </submittedName>
</protein>
<evidence type="ECO:0000313" key="1">
    <source>
        <dbReference type="EMBL" id="APW64141.1"/>
    </source>
</evidence>
<dbReference type="Gene3D" id="3.30.1490.300">
    <property type="match status" value="1"/>
</dbReference>
<dbReference type="Gene3D" id="3.30.420.40">
    <property type="match status" value="1"/>
</dbReference>
<gene>
    <name evidence="1" type="ORF">BSF38_05733</name>
</gene>
<dbReference type="Proteomes" id="UP000186309">
    <property type="component" value="Chromosome"/>
</dbReference>
<name>A0A1U7CYZ4_9BACT</name>
<evidence type="ECO:0000313" key="2">
    <source>
        <dbReference type="Proteomes" id="UP000186309"/>
    </source>
</evidence>
<dbReference type="OrthoDB" id="240080at2"/>
<sequence length="502" mass="55316">MKPWNLTRIRPAIGVVIDDRRIAMSVVASTPRRRREIAQDVRECQGEALDVVLKRMLAPWVDGEDGKPRRRKIWVQVGIPENQVFQASVPMSVANRNLSAQSLFLEAVQATNLRAEDHVFDLKKIDVARRSLSIISACRREVVTGMIDAFGQAGAQIAAAEPAPTALLRLALQQRRTSRSVTLCMRFFLGPRRALALMSFGSYPLFWQVFDLPAGGEEEAVRSAYSTLWLLWRRHGVKVAIGAVHLHGRPDLALSAQREAFQKQAGAEVIRSPGPDYDLVSIARGIAMADPLLEDVELDLARRFRPAVPIREIFPWTEACLQGVLIAGVSLFLYAAAADVQTSFRHAKTQSAAFLWMGDDQQAKLDAEMKGLEEQITFASGFSKSRIAWTSQLRTIAADTPDGTTISMLAGDADVEIHGVATKSKEKKQLVVQFNTPLPDDGSIPPHIDKFLSTLREEPLVLQHFPNINVSGLQTGTAGKVKKITYRVDFLPKARAGAAKGS</sequence>
<dbReference type="AlphaFoldDB" id="A0A1U7CYZ4"/>
<reference evidence="2" key="1">
    <citation type="submission" date="2016-12" db="EMBL/GenBank/DDBJ databases">
        <title>Comparative genomics of four Isosphaeraceae planctomycetes: a common pool of plasmids and glycoside hydrolase genes.</title>
        <authorList>
            <person name="Ivanova A."/>
        </authorList>
    </citation>
    <scope>NUCLEOTIDE SEQUENCE [LARGE SCALE GENOMIC DNA]</scope>
    <source>
        <strain evidence="2">PX4</strain>
    </source>
</reference>
<dbReference type="RefSeq" id="WP_076350411.1">
    <property type="nucleotide sequence ID" value="NZ_CP019082.1"/>
</dbReference>
<accession>A0A1U7CYZ4</accession>
<keyword evidence="2" id="KW-1185">Reference proteome</keyword>
<organism evidence="1 2">
    <name type="scientific">Paludisphaera borealis</name>
    <dbReference type="NCBI Taxonomy" id="1387353"/>
    <lineage>
        <taxon>Bacteria</taxon>
        <taxon>Pseudomonadati</taxon>
        <taxon>Planctomycetota</taxon>
        <taxon>Planctomycetia</taxon>
        <taxon>Isosphaerales</taxon>
        <taxon>Isosphaeraceae</taxon>
        <taxon>Paludisphaera</taxon>
    </lineage>
</organism>
<dbReference type="EMBL" id="CP019082">
    <property type="protein sequence ID" value="APW64141.1"/>
    <property type="molecule type" value="Genomic_DNA"/>
</dbReference>
<proteinExistence type="predicted"/>
<dbReference type="STRING" id="1387353.BSF38_05733"/>
<dbReference type="KEGG" id="pbor:BSF38_05733"/>